<dbReference type="STRING" id="1798664.A3C93_01720"/>
<evidence type="ECO:0000256" key="3">
    <source>
        <dbReference type="ARBA" id="ARBA00023125"/>
    </source>
</evidence>
<sequence>MYVITVAPIKRGIPVDELSYFTSEELPPGALVTVPLRGRKTPALVIRSTPVEKAKSEIKQAQFALKKLDHIHAKHFFRKEFVLACEKTARYFAATVGAVIHSTFPNALILSKKAVGAPQAAEQPKRRGARVIFQAEDAERHAAYKSHIREVFAKNASCYFVLPSIQDIEHTYEGLGKGIKEYTFVLHGGLSKKELERRWEKILAMPHPVLIIGTPLFLAVPRYDITSVILDRESAGAYMLQGRPFIDLRFFAEAFAEAIGADLILGDLFLRTETLYRKDRGEFEPIQRPKYRLPSLAEQEIIDMRSSGEHPATGKVAICSARLVELIEEVREKGARCFILGVRRGFAPMTVCGDCGTVVSCERCSAPLVLHQNNRSASEGLSLKTVKGASENARPHSTFLCHRCGYIRTTETLCSHCKSWRLTPLGIGITQAEETLRKRFPDAHIFRVDRDLVKTHAKAREIVEKFYQTPGGILLGTEMAIPYLTQPLSTVAVLSVNSLLTIPDFRMGERVFRLLLTLRERATEHFLIQTRDPEVPLFQLATQGNIGEFLRSELDVRHRLMYPPFSTLLKFTYEGKKQDGAEAMNDIGRIFGAYHPVVFPSFIARVKNQYRTNALIKIPVGLQSAPPDTKEANGWPNAEIAELIRALPPEIEVRVNPESVI</sequence>
<evidence type="ECO:0000313" key="5">
    <source>
        <dbReference type="Proteomes" id="UP000178636"/>
    </source>
</evidence>
<dbReference type="GO" id="GO:0003677">
    <property type="term" value="F:DNA binding"/>
    <property type="evidence" value="ECO:0007669"/>
    <property type="project" value="UniProtKB-KW"/>
</dbReference>
<dbReference type="GO" id="GO:0005524">
    <property type="term" value="F:ATP binding"/>
    <property type="evidence" value="ECO:0007669"/>
    <property type="project" value="UniProtKB-KW"/>
</dbReference>
<keyword evidence="1" id="KW-0547">Nucleotide-binding</keyword>
<evidence type="ECO:0000313" key="4">
    <source>
        <dbReference type="EMBL" id="OGZ11416.1"/>
    </source>
</evidence>
<dbReference type="PANTHER" id="PTHR30580:SF0">
    <property type="entry name" value="PRIMOSOMAL PROTEIN N"/>
    <property type="match status" value="1"/>
</dbReference>
<dbReference type="EMBL" id="MHLO01000034">
    <property type="protein sequence ID" value="OGZ11416.1"/>
    <property type="molecule type" value="Genomic_DNA"/>
</dbReference>
<dbReference type="AlphaFoldDB" id="A0A1G2DCS9"/>
<name>A0A1G2DCS9_9BACT</name>
<reference evidence="4 5" key="1">
    <citation type="journal article" date="2016" name="Nat. Commun.">
        <title>Thousands of microbial genomes shed light on interconnected biogeochemical processes in an aquifer system.</title>
        <authorList>
            <person name="Anantharaman K."/>
            <person name="Brown C.T."/>
            <person name="Hug L.A."/>
            <person name="Sharon I."/>
            <person name="Castelle C.J."/>
            <person name="Probst A.J."/>
            <person name="Thomas B.C."/>
            <person name="Singh A."/>
            <person name="Wilkins M.J."/>
            <person name="Karaoz U."/>
            <person name="Brodie E.L."/>
            <person name="Williams K.H."/>
            <person name="Hubbard S.S."/>
            <person name="Banfield J.F."/>
        </authorList>
    </citation>
    <scope>NUCLEOTIDE SEQUENCE [LARGE SCALE GENOMIC DNA]</scope>
</reference>
<keyword evidence="3" id="KW-0238">DNA-binding</keyword>
<dbReference type="GO" id="GO:0006270">
    <property type="term" value="P:DNA replication initiation"/>
    <property type="evidence" value="ECO:0007669"/>
    <property type="project" value="TreeGrafter"/>
</dbReference>
<dbReference type="GO" id="GO:0006310">
    <property type="term" value="P:DNA recombination"/>
    <property type="evidence" value="ECO:0007669"/>
    <property type="project" value="TreeGrafter"/>
</dbReference>
<dbReference type="Gene3D" id="3.40.50.300">
    <property type="entry name" value="P-loop containing nucleotide triphosphate hydrolases"/>
    <property type="match status" value="1"/>
</dbReference>
<dbReference type="InterPro" id="IPR042115">
    <property type="entry name" value="PriA_3primeBD_sf"/>
</dbReference>
<evidence type="ECO:0000256" key="2">
    <source>
        <dbReference type="ARBA" id="ARBA00022840"/>
    </source>
</evidence>
<dbReference type="PANTHER" id="PTHR30580">
    <property type="entry name" value="PRIMOSOMAL PROTEIN N"/>
    <property type="match status" value="1"/>
</dbReference>
<dbReference type="Proteomes" id="UP000178636">
    <property type="component" value="Unassembled WGS sequence"/>
</dbReference>
<protein>
    <submittedName>
        <fullName evidence="4">Uncharacterized protein</fullName>
    </submittedName>
</protein>
<dbReference type="InterPro" id="IPR027417">
    <property type="entry name" value="P-loop_NTPase"/>
</dbReference>
<dbReference type="GO" id="GO:0006302">
    <property type="term" value="P:double-strand break repair"/>
    <property type="evidence" value="ECO:0007669"/>
    <property type="project" value="TreeGrafter"/>
</dbReference>
<keyword evidence="2" id="KW-0067">ATP-binding</keyword>
<dbReference type="Gene3D" id="3.40.1440.60">
    <property type="entry name" value="PriA, 3(prime) DNA-binding domain"/>
    <property type="match status" value="1"/>
</dbReference>
<gene>
    <name evidence="4" type="ORF">A3C93_01720</name>
</gene>
<accession>A0A1G2DCS9</accession>
<evidence type="ECO:0000256" key="1">
    <source>
        <dbReference type="ARBA" id="ARBA00022741"/>
    </source>
</evidence>
<organism evidence="4 5">
    <name type="scientific">Candidatus Lloydbacteria bacterium RIFCSPHIGHO2_02_FULL_54_17</name>
    <dbReference type="NCBI Taxonomy" id="1798664"/>
    <lineage>
        <taxon>Bacteria</taxon>
        <taxon>Candidatus Lloydiibacteriota</taxon>
    </lineage>
</organism>
<comment type="caution">
    <text evidence="4">The sequence shown here is derived from an EMBL/GenBank/DDBJ whole genome shotgun (WGS) entry which is preliminary data.</text>
</comment>
<proteinExistence type="predicted"/>
<dbReference type="GO" id="GO:0043138">
    <property type="term" value="F:3'-5' DNA helicase activity"/>
    <property type="evidence" value="ECO:0007669"/>
    <property type="project" value="TreeGrafter"/>
</dbReference>